<sequence>MSDTEWACHELLLRLAGRLPDDLLWRFRDWAATDGVVVLARALPRALLHDRIGLTDLEHGLLADAVLSNGADRAMLSSVEGVDELPESDYTFTAESPDRVSMGDSATAVLGATLRGRQGVGEVRSSWRQGGADPVARRIMLIAATTGHARLTGEVQRVLRALGEHDPCVEVVPLGMELPPYHRAALAASEPICTGAEVDGHLVPV</sequence>
<reference evidence="1 2" key="1">
    <citation type="submission" date="2018-03" db="EMBL/GenBank/DDBJ databases">
        <title>Genomic Encyclopedia of Archaeal and Bacterial Type Strains, Phase II (KMG-II): from individual species to whole genera.</title>
        <authorList>
            <person name="Goeker M."/>
        </authorList>
    </citation>
    <scope>NUCLEOTIDE SEQUENCE [LARGE SCALE GENOMIC DNA]</scope>
    <source>
        <strain evidence="1 2">DSM 44720</strain>
    </source>
</reference>
<keyword evidence="2" id="KW-1185">Reference proteome</keyword>
<comment type="caution">
    <text evidence="1">The sequence shown here is derived from an EMBL/GenBank/DDBJ whole genome shotgun (WGS) entry which is preliminary data.</text>
</comment>
<dbReference type="AlphaFoldDB" id="A0A2T0TKH8"/>
<protein>
    <submittedName>
        <fullName evidence="1">Uncharacterized protein</fullName>
    </submittedName>
</protein>
<evidence type="ECO:0000313" key="2">
    <source>
        <dbReference type="Proteomes" id="UP000239494"/>
    </source>
</evidence>
<proteinExistence type="predicted"/>
<gene>
    <name evidence="1" type="ORF">CLV43_101444</name>
</gene>
<dbReference type="EMBL" id="PVTF01000001">
    <property type="protein sequence ID" value="PRY46173.1"/>
    <property type="molecule type" value="Genomic_DNA"/>
</dbReference>
<evidence type="ECO:0000313" key="1">
    <source>
        <dbReference type="EMBL" id="PRY46173.1"/>
    </source>
</evidence>
<name>A0A2T0TKH8_9PSEU</name>
<accession>A0A2T0TKH8</accession>
<organism evidence="1 2">
    <name type="scientific">Umezawaea tangerina</name>
    <dbReference type="NCBI Taxonomy" id="84725"/>
    <lineage>
        <taxon>Bacteria</taxon>
        <taxon>Bacillati</taxon>
        <taxon>Actinomycetota</taxon>
        <taxon>Actinomycetes</taxon>
        <taxon>Pseudonocardiales</taxon>
        <taxon>Pseudonocardiaceae</taxon>
        <taxon>Umezawaea</taxon>
    </lineage>
</organism>
<dbReference type="RefSeq" id="WP_106185243.1">
    <property type="nucleotide sequence ID" value="NZ_PVTF01000001.1"/>
</dbReference>
<dbReference type="Proteomes" id="UP000239494">
    <property type="component" value="Unassembled WGS sequence"/>
</dbReference>
<dbReference type="OrthoDB" id="3576083at2"/>